<keyword evidence="3" id="KW-1185">Reference proteome</keyword>
<name>A0A9X2SJK6_9PSEU</name>
<keyword evidence="1" id="KW-1133">Transmembrane helix</keyword>
<feature type="transmembrane region" description="Helical" evidence="1">
    <location>
        <begin position="160"/>
        <end position="183"/>
    </location>
</feature>
<proteinExistence type="predicted"/>
<evidence type="ECO:0000313" key="2">
    <source>
        <dbReference type="EMBL" id="MCR6484133.1"/>
    </source>
</evidence>
<dbReference type="EMBL" id="JAMXQV010000007">
    <property type="protein sequence ID" value="MCR6484133.1"/>
    <property type="molecule type" value="Genomic_DNA"/>
</dbReference>
<dbReference type="Proteomes" id="UP001144096">
    <property type="component" value="Unassembled WGS sequence"/>
</dbReference>
<dbReference type="AlphaFoldDB" id="A0A9X2SJK6"/>
<feature type="transmembrane region" description="Helical" evidence="1">
    <location>
        <begin position="125"/>
        <end position="148"/>
    </location>
</feature>
<feature type="transmembrane region" description="Helical" evidence="1">
    <location>
        <begin position="58"/>
        <end position="80"/>
    </location>
</feature>
<dbReference type="Pfam" id="PF10067">
    <property type="entry name" value="DUF2306"/>
    <property type="match status" value="1"/>
</dbReference>
<evidence type="ECO:0000313" key="3">
    <source>
        <dbReference type="Proteomes" id="UP001144096"/>
    </source>
</evidence>
<keyword evidence="1" id="KW-0812">Transmembrane</keyword>
<feature type="transmembrane region" description="Helical" evidence="1">
    <location>
        <begin position="100"/>
        <end position="119"/>
    </location>
</feature>
<dbReference type="InterPro" id="IPR018750">
    <property type="entry name" value="DUF2306_membrane"/>
</dbReference>
<reference evidence="2" key="1">
    <citation type="submission" date="2022-06" db="EMBL/GenBank/DDBJ databases">
        <title>Amycolatopsis iheyaensis sp. nov., a new species of the genus Amycolatopsis isolated from soil in Iheya island, Japan.</title>
        <authorList>
            <person name="Ngamcharungchit C."/>
            <person name="Kanto H."/>
            <person name="Take A."/>
            <person name="Intra B."/>
            <person name="Matsumoto A."/>
            <person name="Panbangred W."/>
            <person name="Inahashi Y."/>
        </authorList>
    </citation>
    <scope>NUCLEOTIDE SEQUENCE</scope>
    <source>
        <strain evidence="2">OK19-0408</strain>
    </source>
</reference>
<accession>A0A9X2SJK6</accession>
<gene>
    <name evidence="2" type="ORF">M8542_15025</name>
</gene>
<protein>
    <submittedName>
        <fullName evidence="2">DUF2306 domain-containing protein</fullName>
    </submittedName>
</protein>
<sequence>MTVRTEIRPAPAVATPKWWRRPWVAPLALVAVFLAYSVPPYLTFDPAQSRVPAPAGFAAHYGFLVAHIAFGSVAIIGVILQIWPWLRRTHPVVHRRAGRVYVFAGAIPSALMAATIGAVSPFGPVVGTLDVVAALLWLGFTVAGWRAVRQRRFADHRKWMIRSFAMCMNTLMTRALSPVGFLLVMPRGGDKGTMILTAATVSAVLSVLSLLLLSQWWLDRKPKPASAR</sequence>
<feature type="transmembrane region" description="Helical" evidence="1">
    <location>
        <begin position="21"/>
        <end position="38"/>
    </location>
</feature>
<keyword evidence="1" id="KW-0472">Membrane</keyword>
<feature type="transmembrane region" description="Helical" evidence="1">
    <location>
        <begin position="195"/>
        <end position="218"/>
    </location>
</feature>
<organism evidence="2 3">
    <name type="scientific">Amycolatopsis iheyensis</name>
    <dbReference type="NCBI Taxonomy" id="2945988"/>
    <lineage>
        <taxon>Bacteria</taxon>
        <taxon>Bacillati</taxon>
        <taxon>Actinomycetota</taxon>
        <taxon>Actinomycetes</taxon>
        <taxon>Pseudonocardiales</taxon>
        <taxon>Pseudonocardiaceae</taxon>
        <taxon>Amycolatopsis</taxon>
    </lineage>
</organism>
<comment type="caution">
    <text evidence="2">The sequence shown here is derived from an EMBL/GenBank/DDBJ whole genome shotgun (WGS) entry which is preliminary data.</text>
</comment>
<evidence type="ECO:0000256" key="1">
    <source>
        <dbReference type="SAM" id="Phobius"/>
    </source>
</evidence>